<accession>A0AAQ3WJX3</accession>
<feature type="compositionally biased region" description="Pro residues" evidence="1">
    <location>
        <begin position="99"/>
        <end position="119"/>
    </location>
</feature>
<dbReference type="InterPro" id="IPR024930">
    <property type="entry name" value="Skp_dom_sf"/>
</dbReference>
<keyword evidence="3" id="KW-1185">Reference proteome</keyword>
<reference evidence="2 3" key="1">
    <citation type="submission" date="2024-02" db="EMBL/GenBank/DDBJ databases">
        <title>High-quality chromosome-scale genome assembly of Pensacola bahiagrass (Paspalum notatum Flugge var. saurae).</title>
        <authorList>
            <person name="Vega J.M."/>
            <person name="Podio M."/>
            <person name="Orjuela J."/>
            <person name="Siena L.A."/>
            <person name="Pessino S.C."/>
            <person name="Combes M.C."/>
            <person name="Mariac C."/>
            <person name="Albertini E."/>
            <person name="Pupilli F."/>
            <person name="Ortiz J.P.A."/>
            <person name="Leblanc O."/>
        </authorList>
    </citation>
    <scope>NUCLEOTIDE SEQUENCE [LARGE SCALE GENOMIC DNA]</scope>
    <source>
        <strain evidence="2">R1</strain>
        <tissue evidence="2">Leaf</tissue>
    </source>
</reference>
<proteinExistence type="predicted"/>
<feature type="compositionally biased region" description="Acidic residues" evidence="1">
    <location>
        <begin position="245"/>
        <end position="270"/>
    </location>
</feature>
<feature type="compositionally biased region" description="Acidic residues" evidence="1">
    <location>
        <begin position="221"/>
        <end position="231"/>
    </location>
</feature>
<evidence type="ECO:0000313" key="3">
    <source>
        <dbReference type="Proteomes" id="UP001341281"/>
    </source>
</evidence>
<feature type="compositionally biased region" description="Low complexity" evidence="1">
    <location>
        <begin position="150"/>
        <end position="160"/>
    </location>
</feature>
<dbReference type="AlphaFoldDB" id="A0AAQ3WJX3"/>
<dbReference type="PANTHER" id="PTHR33157:SF14">
    <property type="entry name" value="AUTONOMOUS TRANSPOSABLE ELEMENT EN-1 MOSAIC PROTEIN"/>
    <property type="match status" value="1"/>
</dbReference>
<dbReference type="SUPFAM" id="SSF111384">
    <property type="entry name" value="OmpH-like"/>
    <property type="match status" value="1"/>
</dbReference>
<feature type="compositionally biased region" description="Basic and acidic residues" evidence="1">
    <location>
        <begin position="232"/>
        <end position="244"/>
    </location>
</feature>
<feature type="compositionally biased region" description="Low complexity" evidence="1">
    <location>
        <begin position="55"/>
        <end position="73"/>
    </location>
</feature>
<name>A0AAQ3WJX3_PASNO</name>
<feature type="region of interest" description="Disordered" evidence="1">
    <location>
        <begin position="501"/>
        <end position="543"/>
    </location>
</feature>
<feature type="region of interest" description="Disordered" evidence="1">
    <location>
        <begin position="1"/>
        <end position="171"/>
    </location>
</feature>
<feature type="non-terminal residue" evidence="2">
    <location>
        <position position="1"/>
    </location>
</feature>
<feature type="compositionally biased region" description="Pro residues" evidence="1">
    <location>
        <begin position="35"/>
        <end position="54"/>
    </location>
</feature>
<sequence>GPSTRRRPLPPSPPPRTAASLPRRAAPPRRRLLHSPPPLTAPHAPPPLTSPPRPAARVAASLASSPLPLTAPHPHARPPPLLTSPSLQPASPPLCDRAPPAPPRPAAPLPGRWPFPAGPSLPGSSPGRPVPPSPTAAPSRCVPPGRQFLPGSASPAGASSRPLKTSHRFKQVAKGFMGKMIPSKERLFQGSTSTGSRHEALLRCVDPNLQGVPIALQRNEGEEDEEAEGEDAGDRQEGEEAGDRLEDEEAGDGQEDAQADEELMGGDGSEEVVQRRGTRRSHYVNPPPIPAAVDKKLMKPNGDSQWEDVTWDGTGHRRTPNGLLGNLIRVHNPGVVEKNGETIPVITWKHFALAPHVMYGSVQGLVRYKFWKYYCVNPSEQDHPNKVTNSWLKSQGQPVGRFRDASETYLTAEEYGSISHPLFEDQPGPYKALCDLWASEEFQERSRKHRNAGTKNATHKLGGDRYCRKAQRSAEYGKEIQRRHGEGFDWRTALVDPQAVYESGGSKSHGRYSMFNGMIDSRQSSGGTNSRQRRTTSEKEIDSLRQEIQKRDAFLKAQEEYQKKQQAHAERLHAQQMAAIQAIYQAQGWHLSCQRLHRHQYRHSGEWIGSAGVESLPNSSASLRTTWRSEF</sequence>
<dbReference type="PANTHER" id="PTHR33157">
    <property type="entry name" value="AUTONOMOUS TRANSPOSABLE ELEMENT EN-1 MOSAIC PROTEIN-RELATED"/>
    <property type="match status" value="1"/>
</dbReference>
<gene>
    <name evidence="2" type="ORF">U9M48_013833</name>
</gene>
<organism evidence="2 3">
    <name type="scientific">Paspalum notatum var. saurae</name>
    <dbReference type="NCBI Taxonomy" id="547442"/>
    <lineage>
        <taxon>Eukaryota</taxon>
        <taxon>Viridiplantae</taxon>
        <taxon>Streptophyta</taxon>
        <taxon>Embryophyta</taxon>
        <taxon>Tracheophyta</taxon>
        <taxon>Spermatophyta</taxon>
        <taxon>Magnoliopsida</taxon>
        <taxon>Liliopsida</taxon>
        <taxon>Poales</taxon>
        <taxon>Poaceae</taxon>
        <taxon>PACMAD clade</taxon>
        <taxon>Panicoideae</taxon>
        <taxon>Andropogonodae</taxon>
        <taxon>Paspaleae</taxon>
        <taxon>Paspalinae</taxon>
        <taxon>Paspalum</taxon>
    </lineage>
</organism>
<dbReference type="Proteomes" id="UP001341281">
    <property type="component" value="Chromosome 03"/>
</dbReference>
<protein>
    <submittedName>
        <fullName evidence="2">Uncharacterized protein</fullName>
    </submittedName>
</protein>
<dbReference type="GO" id="GO:0032196">
    <property type="term" value="P:transposition"/>
    <property type="evidence" value="ECO:0007669"/>
    <property type="project" value="InterPro"/>
</dbReference>
<dbReference type="EMBL" id="CP144747">
    <property type="protein sequence ID" value="WVZ64288.1"/>
    <property type="molecule type" value="Genomic_DNA"/>
</dbReference>
<dbReference type="InterPro" id="IPR039266">
    <property type="entry name" value="EN-1/SPM"/>
</dbReference>
<feature type="compositionally biased region" description="Polar residues" evidence="1">
    <location>
        <begin position="521"/>
        <end position="530"/>
    </location>
</feature>
<evidence type="ECO:0000313" key="2">
    <source>
        <dbReference type="EMBL" id="WVZ64288.1"/>
    </source>
</evidence>
<evidence type="ECO:0000256" key="1">
    <source>
        <dbReference type="SAM" id="MobiDB-lite"/>
    </source>
</evidence>
<feature type="compositionally biased region" description="Low complexity" evidence="1">
    <location>
        <begin position="83"/>
        <end position="98"/>
    </location>
</feature>
<feature type="region of interest" description="Disordered" evidence="1">
    <location>
        <begin position="216"/>
        <end position="300"/>
    </location>
</feature>